<organism evidence="10 11">
    <name type="scientific">Pocillopora meandrina</name>
    <dbReference type="NCBI Taxonomy" id="46732"/>
    <lineage>
        <taxon>Eukaryota</taxon>
        <taxon>Metazoa</taxon>
        <taxon>Cnidaria</taxon>
        <taxon>Anthozoa</taxon>
        <taxon>Hexacorallia</taxon>
        <taxon>Scleractinia</taxon>
        <taxon>Astrocoeniina</taxon>
        <taxon>Pocilloporidae</taxon>
        <taxon>Pocillopora</taxon>
    </lineage>
</organism>
<evidence type="ECO:0000259" key="9">
    <source>
        <dbReference type="PROSITE" id="PS50262"/>
    </source>
</evidence>
<dbReference type="Pfam" id="PF00001">
    <property type="entry name" value="7tm_1"/>
    <property type="match status" value="1"/>
</dbReference>
<dbReference type="PANTHER" id="PTHR24243">
    <property type="entry name" value="G-PROTEIN COUPLED RECEPTOR"/>
    <property type="match status" value="1"/>
</dbReference>
<name>A0AAU9VYJ5_9CNID</name>
<feature type="transmembrane region" description="Helical" evidence="8">
    <location>
        <begin position="106"/>
        <end position="127"/>
    </location>
</feature>
<dbReference type="Gene3D" id="1.20.1070.10">
    <property type="entry name" value="Rhodopsin 7-helix transmembrane proteins"/>
    <property type="match status" value="1"/>
</dbReference>
<reference evidence="10 11" key="1">
    <citation type="submission" date="2022-05" db="EMBL/GenBank/DDBJ databases">
        <authorList>
            <consortium name="Genoscope - CEA"/>
            <person name="William W."/>
        </authorList>
    </citation>
    <scope>NUCLEOTIDE SEQUENCE [LARGE SCALE GENOMIC DNA]</scope>
</reference>
<dbReference type="InterPro" id="IPR017452">
    <property type="entry name" value="GPCR_Rhodpsn_7TM"/>
</dbReference>
<proteinExistence type="predicted"/>
<evidence type="ECO:0000256" key="6">
    <source>
        <dbReference type="ARBA" id="ARBA00023170"/>
    </source>
</evidence>
<evidence type="ECO:0000313" key="10">
    <source>
        <dbReference type="EMBL" id="CAH3042671.1"/>
    </source>
</evidence>
<comment type="subcellular location">
    <subcellularLocation>
        <location evidence="1">Membrane</location>
        <topology evidence="1">Multi-pass membrane protein</topology>
    </subcellularLocation>
</comment>
<feature type="domain" description="G-protein coupled receptors family 1 profile" evidence="9">
    <location>
        <begin position="46"/>
        <end position="333"/>
    </location>
</feature>
<dbReference type="PRINTS" id="PR00237">
    <property type="entry name" value="GPCRRHODOPSN"/>
</dbReference>
<dbReference type="Proteomes" id="UP001159428">
    <property type="component" value="Unassembled WGS sequence"/>
</dbReference>
<dbReference type="AlphaFoldDB" id="A0AAU9VYJ5"/>
<dbReference type="InterPro" id="IPR000276">
    <property type="entry name" value="GPCR_Rhodpsn"/>
</dbReference>
<dbReference type="CDD" id="cd00637">
    <property type="entry name" value="7tm_classA_rhodopsin-like"/>
    <property type="match status" value="1"/>
</dbReference>
<keyword evidence="2 8" id="KW-0812">Transmembrane</keyword>
<dbReference type="PANTHER" id="PTHR24243:SF208">
    <property type="entry name" value="PYROKININ-1 RECEPTOR"/>
    <property type="match status" value="1"/>
</dbReference>
<evidence type="ECO:0000256" key="3">
    <source>
        <dbReference type="ARBA" id="ARBA00022989"/>
    </source>
</evidence>
<dbReference type="EMBL" id="CALNXJ010000006">
    <property type="protein sequence ID" value="CAH3042671.1"/>
    <property type="molecule type" value="Genomic_DNA"/>
</dbReference>
<feature type="transmembrane region" description="Helical" evidence="8">
    <location>
        <begin position="276"/>
        <end position="302"/>
    </location>
</feature>
<sequence>MTGFSISSTLSTENFSTTISGTVESKGVEVVKSTLYATCGVFGVVGNILTTIILTKIKAKETRVMDFYMINLAIADLGTLLLAFPITAIRERLPNDWPFGEFVCLYFLPLTDIFHGSSVWFITAAAIERYQKIARPSKVNVKLPIALKRAQIVAVSTWVASFVVFSLPLYFVLRYREVSTNGRFWCGSEWPSLGAGLALSKLYFTFIIFVSYVMPLFVISGTFLAVSHKLNKSSKFIQAINSQHEKDSELLNLHSRKFSPTRRHANRLAQNRRAKLILTPVVGVFAVFMLPLTILRLCVVFWPPIFTQTFYSDLLFVVSVGVIINSSVNPAIYSVVRKDFRRQMVRLLCWKRRSSRGQKHNRALVSVKLDLNRISRS</sequence>
<gene>
    <name evidence="10" type="ORF">PMEA_00028946</name>
</gene>
<evidence type="ECO:0000256" key="7">
    <source>
        <dbReference type="ARBA" id="ARBA00023224"/>
    </source>
</evidence>
<dbReference type="GO" id="GO:0016020">
    <property type="term" value="C:membrane"/>
    <property type="evidence" value="ECO:0007669"/>
    <property type="project" value="UniProtKB-SubCell"/>
</dbReference>
<feature type="transmembrane region" description="Helical" evidence="8">
    <location>
        <begin position="314"/>
        <end position="336"/>
    </location>
</feature>
<protein>
    <recommendedName>
        <fullName evidence="9">G-protein coupled receptors family 1 profile domain-containing protein</fullName>
    </recommendedName>
</protein>
<evidence type="ECO:0000256" key="2">
    <source>
        <dbReference type="ARBA" id="ARBA00022692"/>
    </source>
</evidence>
<keyword evidence="7" id="KW-0807">Transducer</keyword>
<keyword evidence="4" id="KW-0297">G-protein coupled receptor</keyword>
<keyword evidence="6" id="KW-0675">Receptor</keyword>
<feature type="transmembrane region" description="Helical" evidence="8">
    <location>
        <begin position="35"/>
        <end position="55"/>
    </location>
</feature>
<dbReference type="PROSITE" id="PS50262">
    <property type="entry name" value="G_PROTEIN_RECEP_F1_2"/>
    <property type="match status" value="1"/>
</dbReference>
<keyword evidence="3 8" id="KW-1133">Transmembrane helix</keyword>
<evidence type="ECO:0000256" key="5">
    <source>
        <dbReference type="ARBA" id="ARBA00023136"/>
    </source>
</evidence>
<evidence type="ECO:0000313" key="11">
    <source>
        <dbReference type="Proteomes" id="UP001159428"/>
    </source>
</evidence>
<evidence type="ECO:0000256" key="4">
    <source>
        <dbReference type="ARBA" id="ARBA00023040"/>
    </source>
</evidence>
<keyword evidence="5 8" id="KW-0472">Membrane</keyword>
<feature type="transmembrane region" description="Helical" evidence="8">
    <location>
        <begin position="152"/>
        <end position="173"/>
    </location>
</feature>
<dbReference type="GO" id="GO:0004930">
    <property type="term" value="F:G protein-coupled receptor activity"/>
    <property type="evidence" value="ECO:0007669"/>
    <property type="project" value="UniProtKB-KW"/>
</dbReference>
<feature type="transmembrane region" description="Helical" evidence="8">
    <location>
        <begin position="202"/>
        <end position="226"/>
    </location>
</feature>
<keyword evidence="11" id="KW-1185">Reference proteome</keyword>
<accession>A0AAU9VYJ5</accession>
<comment type="caution">
    <text evidence="10">The sequence shown here is derived from an EMBL/GenBank/DDBJ whole genome shotgun (WGS) entry which is preliminary data.</text>
</comment>
<feature type="transmembrane region" description="Helical" evidence="8">
    <location>
        <begin position="67"/>
        <end position="86"/>
    </location>
</feature>
<evidence type="ECO:0000256" key="1">
    <source>
        <dbReference type="ARBA" id="ARBA00004141"/>
    </source>
</evidence>
<evidence type="ECO:0000256" key="8">
    <source>
        <dbReference type="SAM" id="Phobius"/>
    </source>
</evidence>
<dbReference type="SUPFAM" id="SSF81321">
    <property type="entry name" value="Family A G protein-coupled receptor-like"/>
    <property type="match status" value="1"/>
</dbReference>